<reference evidence="10" key="1">
    <citation type="submission" date="2020-07" db="EMBL/GenBank/DDBJ databases">
        <title>Draft Genome Sequence of a Deep-Sea Yeast, Naganishia (Cryptococcus) liquefaciens strain N6.</title>
        <authorList>
            <person name="Han Y.W."/>
            <person name="Kajitani R."/>
            <person name="Morimoto H."/>
            <person name="Parhat M."/>
            <person name="Tsubouchi H."/>
            <person name="Bakenova O."/>
            <person name="Ogata M."/>
            <person name="Argunhan B."/>
            <person name="Aoki R."/>
            <person name="Kajiwara S."/>
            <person name="Itoh T."/>
            <person name="Iwasaki H."/>
        </authorList>
    </citation>
    <scope>NUCLEOTIDE SEQUENCE</scope>
    <source>
        <strain evidence="10">N6</strain>
    </source>
</reference>
<dbReference type="GO" id="GO:0005978">
    <property type="term" value="P:glycogen biosynthetic process"/>
    <property type="evidence" value="ECO:0007669"/>
    <property type="project" value="UniProtKB-UniPathway"/>
</dbReference>
<dbReference type="InterPro" id="IPR017853">
    <property type="entry name" value="GH"/>
</dbReference>
<feature type="active site" description="Proton donor" evidence="8">
    <location>
        <position position="342"/>
    </location>
</feature>
<dbReference type="GO" id="GO:0004553">
    <property type="term" value="F:hydrolase activity, hydrolyzing O-glycosyl compounds"/>
    <property type="evidence" value="ECO:0007669"/>
    <property type="project" value="InterPro"/>
</dbReference>
<dbReference type="InterPro" id="IPR013780">
    <property type="entry name" value="Glyco_hydro_b"/>
</dbReference>
<evidence type="ECO:0000313" key="11">
    <source>
        <dbReference type="Proteomes" id="UP000620104"/>
    </source>
</evidence>
<organism evidence="10 11">
    <name type="scientific">Naganishia liquefaciens</name>
    <dbReference type="NCBI Taxonomy" id="104408"/>
    <lineage>
        <taxon>Eukaryota</taxon>
        <taxon>Fungi</taxon>
        <taxon>Dikarya</taxon>
        <taxon>Basidiomycota</taxon>
        <taxon>Agaricomycotina</taxon>
        <taxon>Tremellomycetes</taxon>
        <taxon>Filobasidiales</taxon>
        <taxon>Filobasidiaceae</taxon>
        <taxon>Naganishia</taxon>
    </lineage>
</organism>
<evidence type="ECO:0000256" key="4">
    <source>
        <dbReference type="ARBA" id="ARBA00020932"/>
    </source>
</evidence>
<dbReference type="SUPFAM" id="SSF51011">
    <property type="entry name" value="Glycosyl hydrolase domain"/>
    <property type="match status" value="1"/>
</dbReference>
<evidence type="ECO:0000256" key="1">
    <source>
        <dbReference type="ARBA" id="ARBA00000826"/>
    </source>
</evidence>
<dbReference type="InterPro" id="IPR006047">
    <property type="entry name" value="GH13_cat_dom"/>
</dbReference>
<comment type="catalytic activity">
    <reaction evidence="1">
        <text>Transfers a segment of a (1-&gt;4)-alpha-D-glucan chain to a primary hydroxy group in a similar glucan chain.</text>
        <dbReference type="EC" id="2.4.1.18"/>
    </reaction>
</comment>
<dbReference type="Pfam" id="PF02922">
    <property type="entry name" value="CBM_48"/>
    <property type="match status" value="1"/>
</dbReference>
<dbReference type="SMART" id="SM00642">
    <property type="entry name" value="Aamy"/>
    <property type="match status" value="1"/>
</dbReference>
<evidence type="ECO:0000256" key="6">
    <source>
        <dbReference type="ARBA" id="ARBA00031979"/>
    </source>
</evidence>
<keyword evidence="11" id="KW-1185">Reference proteome</keyword>
<feature type="active site" description="Nucleophile" evidence="8">
    <location>
        <position position="304"/>
    </location>
</feature>
<evidence type="ECO:0000256" key="2">
    <source>
        <dbReference type="ARBA" id="ARBA00009000"/>
    </source>
</evidence>
<comment type="similarity">
    <text evidence="2">Belongs to the glycosyl hydrolase 13 family. GlgB subfamily.</text>
</comment>
<name>A0A8H3TYM8_9TREE</name>
<dbReference type="SUPFAM" id="SSF51445">
    <property type="entry name" value="(Trans)glycosidases"/>
    <property type="match status" value="1"/>
</dbReference>
<dbReference type="Gene3D" id="2.60.40.10">
    <property type="entry name" value="Immunoglobulins"/>
    <property type="match status" value="1"/>
</dbReference>
<keyword evidence="5" id="KW-0808">Transferase</keyword>
<dbReference type="Proteomes" id="UP000620104">
    <property type="component" value="Unassembled WGS sequence"/>
</dbReference>
<comment type="function">
    <text evidence="7">Glycogen-branching enzyme participates in the glycogen biosynthetic process along with glycogenin and glycogen synthase. Generates alpha-1,6-glucosidic branches from alpha-1,4-linked glucose chains, to increase solubility of the glycogen polymer.</text>
</comment>
<dbReference type="GO" id="GO:0043169">
    <property type="term" value="F:cation binding"/>
    <property type="evidence" value="ECO:0007669"/>
    <property type="project" value="InterPro"/>
</dbReference>
<proteinExistence type="inferred from homology"/>
<dbReference type="GO" id="GO:0003844">
    <property type="term" value="F:1,4-alpha-glucan branching enzyme activity"/>
    <property type="evidence" value="ECO:0007669"/>
    <property type="project" value="UniProtKB-EC"/>
</dbReference>
<dbReference type="Pfam" id="PF02806">
    <property type="entry name" value="Alpha-amylase_C"/>
    <property type="match status" value="1"/>
</dbReference>
<dbReference type="SUPFAM" id="SSF81296">
    <property type="entry name" value="E set domains"/>
    <property type="match status" value="1"/>
</dbReference>
<dbReference type="InterPro" id="IPR004193">
    <property type="entry name" value="Glyco_hydro_13_N"/>
</dbReference>
<dbReference type="OrthoDB" id="550577at2759"/>
<dbReference type="Pfam" id="PF00128">
    <property type="entry name" value="Alpha-amylase"/>
    <property type="match status" value="1"/>
</dbReference>
<evidence type="ECO:0000313" key="10">
    <source>
        <dbReference type="EMBL" id="GHJ89519.1"/>
    </source>
</evidence>
<dbReference type="EMBL" id="BLZA01000046">
    <property type="protein sequence ID" value="GHJ89519.1"/>
    <property type="molecule type" value="Genomic_DNA"/>
</dbReference>
<evidence type="ECO:0000256" key="3">
    <source>
        <dbReference type="ARBA" id="ARBA00012541"/>
    </source>
</evidence>
<dbReference type="InterPro" id="IPR013783">
    <property type="entry name" value="Ig-like_fold"/>
</dbReference>
<feature type="domain" description="Glycosyl hydrolase family 13 catalytic" evidence="9">
    <location>
        <begin position="139"/>
        <end position="507"/>
    </location>
</feature>
<dbReference type="PANTHER" id="PTHR43651:SF11">
    <property type="entry name" value="MALTO-OLIGOSYLTREHALOSE TREHALOHYDROLASE"/>
    <property type="match status" value="1"/>
</dbReference>
<accession>A0A8H3TYM8</accession>
<dbReference type="UniPathway" id="UPA00164"/>
<dbReference type="Gene3D" id="3.20.20.80">
    <property type="entry name" value="Glycosidases"/>
    <property type="match status" value="1"/>
</dbReference>
<dbReference type="InterPro" id="IPR014756">
    <property type="entry name" value="Ig_E-set"/>
</dbReference>
<comment type="caution">
    <text evidence="10">The sequence shown here is derived from an EMBL/GenBank/DDBJ whole genome shotgun (WGS) entry which is preliminary data.</text>
</comment>
<evidence type="ECO:0000256" key="5">
    <source>
        <dbReference type="ARBA" id="ARBA00022679"/>
    </source>
</evidence>
<dbReference type="Gene3D" id="2.60.40.1180">
    <property type="entry name" value="Golgi alpha-mannosidase II"/>
    <property type="match status" value="1"/>
</dbReference>
<dbReference type="InterPro" id="IPR037439">
    <property type="entry name" value="Branching_enzy"/>
</dbReference>
<dbReference type="PIRSF" id="PIRSF000463">
    <property type="entry name" value="GlgB"/>
    <property type="match status" value="1"/>
</dbReference>
<evidence type="ECO:0000256" key="8">
    <source>
        <dbReference type="PIRSR" id="PIRSR000463-1"/>
    </source>
</evidence>
<dbReference type="PANTHER" id="PTHR43651">
    <property type="entry name" value="1,4-ALPHA-GLUCAN-BRANCHING ENZYME"/>
    <property type="match status" value="1"/>
</dbReference>
<protein>
    <recommendedName>
        <fullName evidence="4">1,4-alpha-glucan-branching enzyme</fullName>
        <ecNumber evidence="3">2.4.1.18</ecNumber>
    </recommendedName>
    <alternativeName>
        <fullName evidence="6">Glycogen-branching enzyme</fullName>
    </alternativeName>
</protein>
<sequence>MGLAAAMATTTTPFSIGAIPSGTGSKVRVFAPNATSLSVIGHFNDWNDSTAIPLTLDPGGSCFWEGEVAGLVPGSESSRYELLLGWGTDGRFNRRLDPAARDTDSSDRNNTLNKSHVVDLDYPWSEFKTPLFDDLIMYQCHIGSFCGYGDALETPNRVATFDHVQTKLNYIRDLGFTAIALLPVQEFRFDRSWGYNPAFYFALESAYGRPEDLRSLVNACHKRGLAVIFDVVYNHVTGDPDSSFKEFDVRGDGTGDSYLGTHETYRTDWGGIAPAFWREGIREFFVENMGMYLKEYRGDGLRFDSIRTMERTTGKGNDGWEFMQHLTSEAKHRFPGKYLIAEHLPDDESILISGGFHAQWALEPFYRMVSALQGNDPVDNIEALIGNSFGPRRNYPYSWNTVIYLLGSHDECGDNHNGQKAGYHRHYVERFGGRGNWFARAKSRMAWSLNVAMKGTPMLFMGSECHLDGYWHDDSDNKGDHRFNWNIAGDDKGMSMRHLVRAANDTRRSHSALRNGHLMVTHRDRSGSVIAFKRWNDDDDVILVVVNCSDQTYDNHTYGVAPEQRGRWQQILCSQDASFGGWEGAGNAYYEPITQDDGHIYVNVPEWSVTMFRLTSSSPSTR</sequence>
<dbReference type="AlphaFoldDB" id="A0A8H3TYM8"/>
<evidence type="ECO:0000259" key="9">
    <source>
        <dbReference type="SMART" id="SM00642"/>
    </source>
</evidence>
<dbReference type="EC" id="2.4.1.18" evidence="3"/>
<dbReference type="InterPro" id="IPR006048">
    <property type="entry name" value="A-amylase/branching_C"/>
</dbReference>
<evidence type="ECO:0000256" key="7">
    <source>
        <dbReference type="ARBA" id="ARBA00049618"/>
    </source>
</evidence>
<gene>
    <name evidence="10" type="ORF">NliqN6_5921</name>
</gene>